<organism evidence="1">
    <name type="scientific">marine sediment metagenome</name>
    <dbReference type="NCBI Taxonomy" id="412755"/>
    <lineage>
        <taxon>unclassified sequences</taxon>
        <taxon>metagenomes</taxon>
        <taxon>ecological metagenomes</taxon>
    </lineage>
</organism>
<accession>A0A0F9HNT9</accession>
<sequence>MTRSKLRRRARAKIRQLGWRALLHDNPGLRVFKKVSFAKRLQILDKVRA</sequence>
<protein>
    <submittedName>
        <fullName evidence="1">Uncharacterized protein</fullName>
    </submittedName>
</protein>
<dbReference type="EMBL" id="LAZR01016343">
    <property type="protein sequence ID" value="KKM04912.1"/>
    <property type="molecule type" value="Genomic_DNA"/>
</dbReference>
<name>A0A0F9HNT9_9ZZZZ</name>
<evidence type="ECO:0000313" key="1">
    <source>
        <dbReference type="EMBL" id="KKM04912.1"/>
    </source>
</evidence>
<gene>
    <name evidence="1" type="ORF">LCGC14_1759360</name>
</gene>
<comment type="caution">
    <text evidence="1">The sequence shown here is derived from an EMBL/GenBank/DDBJ whole genome shotgun (WGS) entry which is preliminary data.</text>
</comment>
<proteinExistence type="predicted"/>
<dbReference type="AlphaFoldDB" id="A0A0F9HNT9"/>
<reference evidence="1" key="1">
    <citation type="journal article" date="2015" name="Nature">
        <title>Complex archaea that bridge the gap between prokaryotes and eukaryotes.</title>
        <authorList>
            <person name="Spang A."/>
            <person name="Saw J.H."/>
            <person name="Jorgensen S.L."/>
            <person name="Zaremba-Niedzwiedzka K."/>
            <person name="Martijn J."/>
            <person name="Lind A.E."/>
            <person name="van Eijk R."/>
            <person name="Schleper C."/>
            <person name="Guy L."/>
            <person name="Ettema T.J."/>
        </authorList>
    </citation>
    <scope>NUCLEOTIDE SEQUENCE</scope>
</reference>